<proteinExistence type="predicted"/>
<evidence type="ECO:0000256" key="1">
    <source>
        <dbReference type="SAM" id="MobiDB-lite"/>
    </source>
</evidence>
<keyword evidence="2" id="KW-0472">Membrane</keyword>
<feature type="compositionally biased region" description="Low complexity" evidence="1">
    <location>
        <begin position="118"/>
        <end position="186"/>
    </location>
</feature>
<feature type="region of interest" description="Disordered" evidence="1">
    <location>
        <begin position="111"/>
        <end position="189"/>
    </location>
</feature>
<feature type="chain" id="PRO_5045298789" description="Ig-like domain-containing protein" evidence="3">
    <location>
        <begin position="23"/>
        <end position="297"/>
    </location>
</feature>
<feature type="signal peptide" evidence="3">
    <location>
        <begin position="1"/>
        <end position="22"/>
    </location>
</feature>
<evidence type="ECO:0000313" key="5">
    <source>
        <dbReference type="Proteomes" id="UP001596157"/>
    </source>
</evidence>
<keyword evidence="2" id="KW-0812">Transmembrane</keyword>
<evidence type="ECO:0000313" key="4">
    <source>
        <dbReference type="EMBL" id="MFC5286781.1"/>
    </source>
</evidence>
<keyword evidence="5" id="KW-1185">Reference proteome</keyword>
<dbReference type="RefSeq" id="WP_378245092.1">
    <property type="nucleotide sequence ID" value="NZ_JBHSKF010000003.1"/>
</dbReference>
<accession>A0ABW0EJ98</accession>
<evidence type="ECO:0000256" key="2">
    <source>
        <dbReference type="SAM" id="Phobius"/>
    </source>
</evidence>
<gene>
    <name evidence="4" type="ORF">ACFPM7_06940</name>
</gene>
<protein>
    <recommendedName>
        <fullName evidence="6">Ig-like domain-containing protein</fullName>
    </recommendedName>
</protein>
<keyword evidence="3" id="KW-0732">Signal</keyword>
<feature type="transmembrane region" description="Helical" evidence="2">
    <location>
        <begin position="273"/>
        <end position="294"/>
    </location>
</feature>
<evidence type="ECO:0008006" key="6">
    <source>
        <dbReference type="Google" id="ProtNLM"/>
    </source>
</evidence>
<sequence>MSIAVAIVVVMLAIGGVTPASAQTPIQLSATPSTVQAGSSFTLTWRTYVVCKAVTFSGGPAPIGSVYPGEPSSGSIVVAVPRDAKPTRYRITATCLGGRVDYTATVDVTVRTPPPVTTRPTTTTTRPPVTTTTRPPVTTTTRRPPVITPNPTTTTTTTTTATTTTTTTSTTPSTPTSTPPTTTAVPDDGDLALDRDAIQPGEDLQATGTGCVPGAGVVLTSGEGIVGSTVADDRGAFTADITFTKVEPGRHLITAECGIVLTGQVDQLVTSSLGGSSTALVVLVFFVLAGVALIRFA</sequence>
<reference evidence="5" key="1">
    <citation type="journal article" date="2019" name="Int. J. Syst. Evol. Microbiol.">
        <title>The Global Catalogue of Microorganisms (GCM) 10K type strain sequencing project: providing services to taxonomists for standard genome sequencing and annotation.</title>
        <authorList>
            <consortium name="The Broad Institute Genomics Platform"/>
            <consortium name="The Broad Institute Genome Sequencing Center for Infectious Disease"/>
            <person name="Wu L."/>
            <person name="Ma J."/>
        </authorList>
    </citation>
    <scope>NUCLEOTIDE SEQUENCE [LARGE SCALE GENOMIC DNA]</scope>
    <source>
        <strain evidence="5">CCUG 59778</strain>
    </source>
</reference>
<dbReference type="Proteomes" id="UP001596157">
    <property type="component" value="Unassembled WGS sequence"/>
</dbReference>
<evidence type="ECO:0000256" key="3">
    <source>
        <dbReference type="SAM" id="SignalP"/>
    </source>
</evidence>
<dbReference type="EMBL" id="JBHSKF010000003">
    <property type="protein sequence ID" value="MFC5286781.1"/>
    <property type="molecule type" value="Genomic_DNA"/>
</dbReference>
<name>A0ABW0EJ98_9PSEU</name>
<comment type="caution">
    <text evidence="4">The sequence shown here is derived from an EMBL/GenBank/DDBJ whole genome shotgun (WGS) entry which is preliminary data.</text>
</comment>
<keyword evidence="2" id="KW-1133">Transmembrane helix</keyword>
<organism evidence="4 5">
    <name type="scientific">Actinokineospora guangxiensis</name>
    <dbReference type="NCBI Taxonomy" id="1490288"/>
    <lineage>
        <taxon>Bacteria</taxon>
        <taxon>Bacillati</taxon>
        <taxon>Actinomycetota</taxon>
        <taxon>Actinomycetes</taxon>
        <taxon>Pseudonocardiales</taxon>
        <taxon>Pseudonocardiaceae</taxon>
        <taxon>Actinokineospora</taxon>
    </lineage>
</organism>